<dbReference type="PANTHER" id="PTHR48083:SF2">
    <property type="entry name" value="MEDIUM-CHAIN SPECIFIC ACYL-COA DEHYDROGENASE, MITOCHONDRIAL"/>
    <property type="match status" value="1"/>
</dbReference>
<dbReference type="SUPFAM" id="SSF56645">
    <property type="entry name" value="Acyl-CoA dehydrogenase NM domain-like"/>
    <property type="match status" value="1"/>
</dbReference>
<dbReference type="Pfam" id="PF00441">
    <property type="entry name" value="Acyl-CoA_dh_1"/>
    <property type="match status" value="1"/>
</dbReference>
<reference evidence="6 7" key="1">
    <citation type="submission" date="2021-08" db="EMBL/GenBank/DDBJ databases">
        <title>Genomic Architecture of Streptomyces flavotricini NGL1 and Streptomyces erythrochromogenes HMS4 With Differential Plant Beneficial attributes and laccase production capabilities.</title>
        <authorList>
            <person name="Salwan R."/>
            <person name="Kaur R."/>
            <person name="Sharma V."/>
        </authorList>
    </citation>
    <scope>NUCLEOTIDE SEQUENCE [LARGE SCALE GENOMIC DNA]</scope>
    <source>
        <strain evidence="6 7">NGL1</strain>
    </source>
</reference>
<dbReference type="InterPro" id="IPR009100">
    <property type="entry name" value="AcylCoA_DH/oxidase_NM_dom_sf"/>
</dbReference>
<evidence type="ECO:0000256" key="4">
    <source>
        <dbReference type="ARBA" id="ARBA00023002"/>
    </source>
</evidence>
<sequence>MTTAVLDELRELFGQELAPVLRRLGERPRGAADGPAARLGEEDAGTRDAVWATLAELGAFGPHREAERVAIAELMGAALYQSPYADTVTAAALLAATGDPAYGPLLDEAARGAAAVALAVREDGLSGPARPGPLTVHREADGYAVSGRRPFTAFAADCGHLAVVGAGSDGEPVLALVPRERPGVRLTRRDDIGRGDLYAVELDRAAVSGAVHPVGALWPAVLAAARVRQAAALAGAARAAVELAAERLRSRQAFGQPLARQQAPAHRLAALAAEAATAAAFARSVAAAADRGEDVRATAAQVLYLAGDLARRAAAESVHLHGAHGMTEACDAQLFLRRAAVDSQWLGTGTELLREAAALLSDTPNPR</sequence>
<accession>A0ABS8E3F6</accession>
<dbReference type="InterPro" id="IPR036250">
    <property type="entry name" value="AcylCo_DH-like_C"/>
</dbReference>
<organism evidence="6 7">
    <name type="scientific">Streptomyces flavotricini</name>
    <dbReference type="NCBI Taxonomy" id="66888"/>
    <lineage>
        <taxon>Bacteria</taxon>
        <taxon>Bacillati</taxon>
        <taxon>Actinomycetota</taxon>
        <taxon>Actinomycetes</taxon>
        <taxon>Kitasatosporales</taxon>
        <taxon>Streptomycetaceae</taxon>
        <taxon>Streptomyces</taxon>
    </lineage>
</organism>
<keyword evidence="3" id="KW-0274">FAD</keyword>
<dbReference type="Proteomes" id="UP001520654">
    <property type="component" value="Unassembled WGS sequence"/>
</dbReference>
<evidence type="ECO:0000256" key="3">
    <source>
        <dbReference type="ARBA" id="ARBA00022827"/>
    </source>
</evidence>
<dbReference type="InterPro" id="IPR009075">
    <property type="entry name" value="AcylCo_DH/oxidase_C"/>
</dbReference>
<evidence type="ECO:0000256" key="1">
    <source>
        <dbReference type="ARBA" id="ARBA00009347"/>
    </source>
</evidence>
<name>A0ABS8E3F6_9ACTN</name>
<dbReference type="EMBL" id="JAINUL010000001">
    <property type="protein sequence ID" value="MCC0095107.1"/>
    <property type="molecule type" value="Genomic_DNA"/>
</dbReference>
<comment type="caution">
    <text evidence="6">The sequence shown here is derived from an EMBL/GenBank/DDBJ whole genome shotgun (WGS) entry which is preliminary data.</text>
</comment>
<proteinExistence type="inferred from homology"/>
<comment type="similarity">
    <text evidence="1">Belongs to the acyl-CoA dehydrogenase family.</text>
</comment>
<keyword evidence="4" id="KW-0560">Oxidoreductase</keyword>
<keyword evidence="7" id="KW-1185">Reference proteome</keyword>
<dbReference type="PANTHER" id="PTHR48083">
    <property type="entry name" value="MEDIUM-CHAIN SPECIFIC ACYL-COA DEHYDROGENASE, MITOCHONDRIAL-RELATED"/>
    <property type="match status" value="1"/>
</dbReference>
<dbReference type="Gene3D" id="1.20.140.10">
    <property type="entry name" value="Butyryl-CoA Dehydrogenase, subunit A, domain 3"/>
    <property type="match status" value="1"/>
</dbReference>
<evidence type="ECO:0000313" key="6">
    <source>
        <dbReference type="EMBL" id="MCC0095107.1"/>
    </source>
</evidence>
<keyword evidence="2" id="KW-0285">Flavoprotein</keyword>
<dbReference type="SUPFAM" id="SSF47203">
    <property type="entry name" value="Acyl-CoA dehydrogenase C-terminal domain-like"/>
    <property type="match status" value="1"/>
</dbReference>
<dbReference type="InterPro" id="IPR046373">
    <property type="entry name" value="Acyl-CoA_Oxase/DH_mid-dom_sf"/>
</dbReference>
<dbReference type="RefSeq" id="WP_229335779.1">
    <property type="nucleotide sequence ID" value="NZ_JAINUL010000001.1"/>
</dbReference>
<protein>
    <recommendedName>
        <fullName evidence="5">Acyl-CoA dehydrogenase/oxidase C-terminal domain-containing protein</fullName>
    </recommendedName>
</protein>
<gene>
    <name evidence="6" type="ORF">K7B10_09985</name>
</gene>
<feature type="domain" description="Acyl-CoA dehydrogenase/oxidase C-terminal" evidence="5">
    <location>
        <begin position="222"/>
        <end position="349"/>
    </location>
</feature>
<dbReference type="Gene3D" id="2.40.110.10">
    <property type="entry name" value="Butyryl-CoA Dehydrogenase, subunit A, domain 2"/>
    <property type="match status" value="1"/>
</dbReference>
<evidence type="ECO:0000313" key="7">
    <source>
        <dbReference type="Proteomes" id="UP001520654"/>
    </source>
</evidence>
<evidence type="ECO:0000259" key="5">
    <source>
        <dbReference type="Pfam" id="PF00441"/>
    </source>
</evidence>
<dbReference type="InterPro" id="IPR050741">
    <property type="entry name" value="Acyl-CoA_dehydrogenase"/>
</dbReference>
<evidence type="ECO:0000256" key="2">
    <source>
        <dbReference type="ARBA" id="ARBA00022630"/>
    </source>
</evidence>